<comment type="caution">
    <text evidence="7">The sequence shown here is derived from an EMBL/GenBank/DDBJ whole genome shotgun (WGS) entry which is preliminary data.</text>
</comment>
<feature type="domain" description="CusB-like beta-barrel" evidence="5">
    <location>
        <begin position="206"/>
        <end position="282"/>
    </location>
</feature>
<dbReference type="AlphaFoldDB" id="A0A2S9XIV5"/>
<evidence type="ECO:0000256" key="1">
    <source>
        <dbReference type="ARBA" id="ARBA00009477"/>
    </source>
</evidence>
<dbReference type="Gene3D" id="2.40.30.170">
    <property type="match status" value="1"/>
</dbReference>
<feature type="coiled-coil region" evidence="2">
    <location>
        <begin position="111"/>
        <end position="162"/>
    </location>
</feature>
<evidence type="ECO:0000256" key="3">
    <source>
        <dbReference type="SAM" id="MobiDB-lite"/>
    </source>
</evidence>
<feature type="compositionally biased region" description="Basic and acidic residues" evidence="3">
    <location>
        <begin position="367"/>
        <end position="378"/>
    </location>
</feature>
<dbReference type="EMBL" id="PVNK01000207">
    <property type="protein sequence ID" value="PRP92660.1"/>
    <property type="molecule type" value="Genomic_DNA"/>
</dbReference>
<dbReference type="Gene3D" id="2.40.420.20">
    <property type="match status" value="1"/>
</dbReference>
<proteinExistence type="inferred from homology"/>
<evidence type="ECO:0000259" key="6">
    <source>
        <dbReference type="Pfam" id="PF25989"/>
    </source>
</evidence>
<dbReference type="Gene3D" id="2.40.50.100">
    <property type="match status" value="1"/>
</dbReference>
<dbReference type="Gene3D" id="1.10.287.470">
    <property type="entry name" value="Helix hairpin bin"/>
    <property type="match status" value="1"/>
</dbReference>
<dbReference type="InterPro" id="IPR006143">
    <property type="entry name" value="RND_pump_MFP"/>
</dbReference>
<dbReference type="GO" id="GO:1990281">
    <property type="term" value="C:efflux pump complex"/>
    <property type="evidence" value="ECO:0007669"/>
    <property type="project" value="TreeGrafter"/>
</dbReference>
<feature type="region of interest" description="Disordered" evidence="3">
    <location>
        <begin position="358"/>
        <end position="399"/>
    </location>
</feature>
<dbReference type="RefSeq" id="WP_181198091.1">
    <property type="nucleotide sequence ID" value="NZ_PVNK01000207.1"/>
</dbReference>
<evidence type="ECO:0000313" key="8">
    <source>
        <dbReference type="Proteomes" id="UP000237968"/>
    </source>
</evidence>
<name>A0A2S9XIV5_9BACT</name>
<dbReference type="GO" id="GO:0015562">
    <property type="term" value="F:efflux transmembrane transporter activity"/>
    <property type="evidence" value="ECO:0007669"/>
    <property type="project" value="TreeGrafter"/>
</dbReference>
<organism evidence="7 8">
    <name type="scientific">Enhygromyxa salina</name>
    <dbReference type="NCBI Taxonomy" id="215803"/>
    <lineage>
        <taxon>Bacteria</taxon>
        <taxon>Pseudomonadati</taxon>
        <taxon>Myxococcota</taxon>
        <taxon>Polyangia</taxon>
        <taxon>Nannocystales</taxon>
        <taxon>Nannocystaceae</taxon>
        <taxon>Enhygromyxa</taxon>
    </lineage>
</organism>
<gene>
    <name evidence="7" type="primary">mdtA_2</name>
    <name evidence="7" type="ORF">ENSA5_48420</name>
</gene>
<dbReference type="PANTHER" id="PTHR30469">
    <property type="entry name" value="MULTIDRUG RESISTANCE PROTEIN MDTA"/>
    <property type="match status" value="1"/>
</dbReference>
<protein>
    <submittedName>
        <fullName evidence="7">Multidrug resistance protein MdtA</fullName>
    </submittedName>
</protein>
<feature type="domain" description="YknX-like C-terminal permuted SH3-like" evidence="6">
    <location>
        <begin position="290"/>
        <end position="352"/>
    </location>
</feature>
<comment type="similarity">
    <text evidence="1">Belongs to the membrane fusion protein (MFP) (TC 8.A.1) family.</text>
</comment>
<evidence type="ECO:0000259" key="4">
    <source>
        <dbReference type="Pfam" id="PF25917"/>
    </source>
</evidence>
<evidence type="ECO:0000259" key="5">
    <source>
        <dbReference type="Pfam" id="PF25954"/>
    </source>
</evidence>
<evidence type="ECO:0000256" key="2">
    <source>
        <dbReference type="SAM" id="Coils"/>
    </source>
</evidence>
<dbReference type="SUPFAM" id="SSF111369">
    <property type="entry name" value="HlyD-like secretion proteins"/>
    <property type="match status" value="1"/>
</dbReference>
<sequence length="399" mass="42020">MLTRSLLALALTGLALPGCNGGMGGPGMGRGQPGPQEEPEERPTPVLLAKVEHGTIEGKIRAASTIEAELQVTVHAESTGRITSLELEEGDEVESGQLLARIRRDAQSLGVERAETNLADMQRELDRVERLHNQGIASRSEYDQAKSNVDQAKLDKKDRRRDLSNTVIKAPFSGILTRRFVAEGGFVTSGAQIFEVTDFSTLVARVYVPEKELDRIAVGQPANIVGKAAKNRQGIGEVRRIAPVVDATTGTVKVTIGLPDALAGGAAGFLPGMYAEVTLTTEVHEDVPIVPKPALIHEEEQTFVFVAEGDRAKKTLIETGLADDDFVEVTGGLEPGARIIVAGQAGLKDGALILEVDAKGQPTTPDKTGDAAEPDRAAPEGPGVATPGKATKEGVAKAG</sequence>
<keyword evidence="2" id="KW-0175">Coiled coil</keyword>
<dbReference type="InterPro" id="IPR058625">
    <property type="entry name" value="MdtA-like_BSH"/>
</dbReference>
<reference evidence="7 8" key="1">
    <citation type="submission" date="2018-03" db="EMBL/GenBank/DDBJ databases">
        <title>Draft Genome Sequences of the Obligatory Marine Myxobacteria Enhygromyxa salina SWB005.</title>
        <authorList>
            <person name="Poehlein A."/>
            <person name="Moghaddam J.A."/>
            <person name="Harms H."/>
            <person name="Alanjari M."/>
            <person name="Koenig G.M."/>
            <person name="Daniel R."/>
            <person name="Schaeberle T.F."/>
        </authorList>
    </citation>
    <scope>NUCLEOTIDE SEQUENCE [LARGE SCALE GENOMIC DNA]</scope>
    <source>
        <strain evidence="7 8">SWB005</strain>
    </source>
</reference>
<evidence type="ECO:0000313" key="7">
    <source>
        <dbReference type="EMBL" id="PRP92660.1"/>
    </source>
</evidence>
<dbReference type="NCBIfam" id="TIGR01730">
    <property type="entry name" value="RND_mfp"/>
    <property type="match status" value="1"/>
</dbReference>
<feature type="compositionally biased region" description="Basic and acidic residues" evidence="3">
    <location>
        <begin position="390"/>
        <end position="399"/>
    </location>
</feature>
<dbReference type="InterPro" id="IPR058637">
    <property type="entry name" value="YknX-like_C"/>
</dbReference>
<keyword evidence="8" id="KW-1185">Reference proteome</keyword>
<dbReference type="Pfam" id="PF25989">
    <property type="entry name" value="YknX_C"/>
    <property type="match status" value="1"/>
</dbReference>
<feature type="compositionally biased region" description="Gly residues" evidence="3">
    <location>
        <begin position="19"/>
        <end position="32"/>
    </location>
</feature>
<accession>A0A2S9XIV5</accession>
<dbReference type="PANTHER" id="PTHR30469:SF38">
    <property type="entry name" value="HLYD FAMILY SECRETION PROTEIN"/>
    <property type="match status" value="1"/>
</dbReference>
<dbReference type="Proteomes" id="UP000237968">
    <property type="component" value="Unassembled WGS sequence"/>
</dbReference>
<feature type="domain" description="Multidrug resistance protein MdtA-like barrel-sandwich hybrid" evidence="4">
    <location>
        <begin position="71"/>
        <end position="197"/>
    </location>
</feature>
<dbReference type="InterPro" id="IPR058792">
    <property type="entry name" value="Beta-barrel_RND_2"/>
</dbReference>
<feature type="region of interest" description="Disordered" evidence="3">
    <location>
        <begin position="18"/>
        <end position="43"/>
    </location>
</feature>
<dbReference type="Pfam" id="PF25954">
    <property type="entry name" value="Beta-barrel_RND_2"/>
    <property type="match status" value="1"/>
</dbReference>
<dbReference type="Pfam" id="PF25917">
    <property type="entry name" value="BSH_RND"/>
    <property type="match status" value="1"/>
</dbReference>